<evidence type="ECO:0000313" key="2">
    <source>
        <dbReference type="Proteomes" id="UP001604336"/>
    </source>
</evidence>
<comment type="caution">
    <text evidence="1">The sequence shown here is derived from an EMBL/GenBank/DDBJ whole genome shotgun (WGS) entry which is preliminary data.</text>
</comment>
<accession>A0ABD1TYX2</accession>
<organism evidence="1 2">
    <name type="scientific">Abeliophyllum distichum</name>
    <dbReference type="NCBI Taxonomy" id="126358"/>
    <lineage>
        <taxon>Eukaryota</taxon>
        <taxon>Viridiplantae</taxon>
        <taxon>Streptophyta</taxon>
        <taxon>Embryophyta</taxon>
        <taxon>Tracheophyta</taxon>
        <taxon>Spermatophyta</taxon>
        <taxon>Magnoliopsida</taxon>
        <taxon>eudicotyledons</taxon>
        <taxon>Gunneridae</taxon>
        <taxon>Pentapetalae</taxon>
        <taxon>asterids</taxon>
        <taxon>lamiids</taxon>
        <taxon>Lamiales</taxon>
        <taxon>Oleaceae</taxon>
        <taxon>Forsythieae</taxon>
        <taxon>Abeliophyllum</taxon>
    </lineage>
</organism>
<dbReference type="AlphaFoldDB" id="A0ABD1TYX2"/>
<sequence>MFTSYVIDHYYGITTEDVHQLPTVYGMSEVARFLYGQDNAWPLPRRTLSTISLKDFLLILNLFVSHNIDLSTHRTTINKARTRFLYHLAHERKINLESYIYTLITNLCFQTDKRHTSIFSALISGICEAERVQISTAELVVKLNRPINRFALENARRHTAQVARTATAVEDQPQEGHPVAL</sequence>
<keyword evidence="2" id="KW-1185">Reference proteome</keyword>
<dbReference type="Proteomes" id="UP001604336">
    <property type="component" value="Unassembled WGS sequence"/>
</dbReference>
<dbReference type="EMBL" id="JBFOLK010000004">
    <property type="protein sequence ID" value="KAL2517934.1"/>
    <property type="molecule type" value="Genomic_DNA"/>
</dbReference>
<reference evidence="2" key="1">
    <citation type="submission" date="2024-07" db="EMBL/GenBank/DDBJ databases">
        <title>Two chromosome-level genome assemblies of Korean endemic species Abeliophyllum distichum and Forsythia ovata (Oleaceae).</title>
        <authorList>
            <person name="Jang H."/>
        </authorList>
    </citation>
    <scope>NUCLEOTIDE SEQUENCE [LARGE SCALE GENOMIC DNA]</scope>
</reference>
<gene>
    <name evidence="1" type="ORF">Adt_14181</name>
</gene>
<protein>
    <submittedName>
        <fullName evidence="1">Uncharacterized protein</fullName>
    </submittedName>
</protein>
<proteinExistence type="predicted"/>
<name>A0ABD1TYX2_9LAMI</name>
<evidence type="ECO:0000313" key="1">
    <source>
        <dbReference type="EMBL" id="KAL2517934.1"/>
    </source>
</evidence>